<evidence type="ECO:0000313" key="1">
    <source>
        <dbReference type="EMBL" id="RGT53687.1"/>
    </source>
</evidence>
<evidence type="ECO:0008006" key="3">
    <source>
        <dbReference type="Google" id="ProtNLM"/>
    </source>
</evidence>
<protein>
    <recommendedName>
        <fullName evidence="3">DNA polymerase III beta sliding clamp central domain-containing protein</fullName>
    </recommendedName>
</protein>
<organism evidence="1 2">
    <name type="scientific">Solobacterium moorei</name>
    <dbReference type="NCBI Taxonomy" id="102148"/>
    <lineage>
        <taxon>Bacteria</taxon>
        <taxon>Bacillati</taxon>
        <taxon>Bacillota</taxon>
        <taxon>Erysipelotrichia</taxon>
        <taxon>Erysipelotrichales</taxon>
        <taxon>Erysipelotrichaceae</taxon>
        <taxon>Solobacterium</taxon>
    </lineage>
</organism>
<proteinExistence type="predicted"/>
<name>A0A412PAR4_9FIRM</name>
<accession>A0A412PAR4</accession>
<gene>
    <name evidence="1" type="ORF">DWX20_09625</name>
</gene>
<comment type="caution">
    <text evidence="1">The sequence shown here is derived from an EMBL/GenBank/DDBJ whole genome shotgun (WGS) entry which is preliminary data.</text>
</comment>
<reference evidence="1 2" key="1">
    <citation type="submission" date="2018-08" db="EMBL/GenBank/DDBJ databases">
        <title>A genome reference for cultivated species of the human gut microbiota.</title>
        <authorList>
            <person name="Zou Y."/>
            <person name="Xue W."/>
            <person name="Luo G."/>
        </authorList>
    </citation>
    <scope>NUCLEOTIDE SEQUENCE [LARGE SCALE GENOMIC DNA]</scope>
    <source>
        <strain evidence="1 2">AF18-46</strain>
    </source>
</reference>
<dbReference type="RefSeq" id="WP_118765354.1">
    <property type="nucleotide sequence ID" value="NZ_CABJCF010000005.1"/>
</dbReference>
<dbReference type="AlphaFoldDB" id="A0A412PAR4"/>
<dbReference type="Proteomes" id="UP000284731">
    <property type="component" value="Unassembled WGS sequence"/>
</dbReference>
<evidence type="ECO:0000313" key="2">
    <source>
        <dbReference type="Proteomes" id="UP000284731"/>
    </source>
</evidence>
<sequence>MTIVAGRCFNRGLENNVVTLEADAIRVHSFDKDGLGIYRNETNDINKSSVSFVMNLNKHDYDVLSKFEQIKIKKDGETIKCTSGISNFQFQNNTDMQEIHAAIKDSKELGLNLKVFEKAASLVSKKNGVLIHSNGVCAYDEELQFLYKNTQKLDIEVQIHAPIDVLRLREKGIEYTIKANNKIIMLQSAGELIYSSLFVKTNENLAGFDPKLDGEIKIENAEVFKNILVQAAGFNNAIYLEISDIGELTIQTIIAGEDPRVYTTKLKVETNMLACRRAFSIAGILKCLNAIETNGPVTLRVSDKMLRIDGDNEFVTLAAIRTPEDVAIAITEKIEGVE</sequence>
<dbReference type="EMBL" id="QRWX01000005">
    <property type="protein sequence ID" value="RGT53687.1"/>
    <property type="molecule type" value="Genomic_DNA"/>
</dbReference>